<dbReference type="PROSITE" id="PS50404">
    <property type="entry name" value="GST_NTER"/>
    <property type="match status" value="1"/>
</dbReference>
<dbReference type="PANTHER" id="PTHR44051">
    <property type="entry name" value="GLUTATHIONE S-TRANSFERASE-RELATED"/>
    <property type="match status" value="1"/>
</dbReference>
<dbReference type="Pfam" id="PF02798">
    <property type="entry name" value="GST_N"/>
    <property type="match status" value="1"/>
</dbReference>
<dbReference type="InterPro" id="IPR040079">
    <property type="entry name" value="Glutathione_S-Trfase"/>
</dbReference>
<dbReference type="Gene3D" id="3.40.30.10">
    <property type="entry name" value="Glutaredoxin"/>
    <property type="match status" value="1"/>
</dbReference>
<dbReference type="InterPro" id="IPR004045">
    <property type="entry name" value="Glutathione_S-Trfase_N"/>
</dbReference>
<evidence type="ECO:0000259" key="2">
    <source>
        <dbReference type="PROSITE" id="PS50404"/>
    </source>
</evidence>
<dbReference type="RefSeq" id="WP_155455269.1">
    <property type="nucleotide sequence ID" value="NZ_WNKX01000013.1"/>
</dbReference>
<dbReference type="InterPro" id="IPR004046">
    <property type="entry name" value="GST_C"/>
</dbReference>
<organism evidence="4 5">
    <name type="scientific">Massilia eburnea</name>
    <dbReference type="NCBI Taxonomy" id="1776165"/>
    <lineage>
        <taxon>Bacteria</taxon>
        <taxon>Pseudomonadati</taxon>
        <taxon>Pseudomonadota</taxon>
        <taxon>Betaproteobacteria</taxon>
        <taxon>Burkholderiales</taxon>
        <taxon>Oxalobacteraceae</taxon>
        <taxon>Telluria group</taxon>
        <taxon>Massilia</taxon>
    </lineage>
</organism>
<evidence type="ECO:0000256" key="1">
    <source>
        <dbReference type="RuleBase" id="RU003494"/>
    </source>
</evidence>
<keyword evidence="5" id="KW-1185">Reference proteome</keyword>
<dbReference type="InterPro" id="IPR036282">
    <property type="entry name" value="Glutathione-S-Trfase_C_sf"/>
</dbReference>
<name>A0A6L6QIY0_9BURK</name>
<evidence type="ECO:0000313" key="4">
    <source>
        <dbReference type="EMBL" id="MTW12332.1"/>
    </source>
</evidence>
<keyword evidence="4" id="KW-0808">Transferase</keyword>
<evidence type="ECO:0000259" key="3">
    <source>
        <dbReference type="PROSITE" id="PS50405"/>
    </source>
</evidence>
<gene>
    <name evidence="4" type="ORF">GM658_17125</name>
</gene>
<dbReference type="SFLD" id="SFLDG00358">
    <property type="entry name" value="Main_(cytGST)"/>
    <property type="match status" value="1"/>
</dbReference>
<evidence type="ECO:0000313" key="5">
    <source>
        <dbReference type="Proteomes" id="UP000472320"/>
    </source>
</evidence>
<protein>
    <submittedName>
        <fullName evidence="4">Glutathione S-transferase family protein</fullName>
    </submittedName>
</protein>
<dbReference type="OrthoDB" id="3828095at2"/>
<dbReference type="SFLD" id="SFLDS00019">
    <property type="entry name" value="Glutathione_Transferase_(cytos"/>
    <property type="match status" value="1"/>
</dbReference>
<sequence>MRLYHNPLSSNARRVLLVASQLGIKLDEQIIDFASEADRKRLEEVNICGKVPVLEDDGFELWESCAIMQYLADKAGAEEIYPRALKERADINRWMFFGAQHFAPAIGILTWEYLWKKLVTGEGPDPVEIKKGETYVHEHAAVLNTHLATRQWLSGDKLTLADFAVAAPLMYLGRAKVPVEQYTHMLAWFERIRQLPAWQNTESPWPF</sequence>
<dbReference type="SUPFAM" id="SSF47616">
    <property type="entry name" value="GST C-terminal domain-like"/>
    <property type="match status" value="1"/>
</dbReference>
<dbReference type="PANTHER" id="PTHR44051:SF8">
    <property type="entry name" value="GLUTATHIONE S-TRANSFERASE GSTA"/>
    <property type="match status" value="1"/>
</dbReference>
<dbReference type="AlphaFoldDB" id="A0A6L6QIY0"/>
<reference evidence="4 5" key="1">
    <citation type="submission" date="2019-11" db="EMBL/GenBank/DDBJ databases">
        <title>Type strains purchased from KCTC, JCM and DSMZ.</title>
        <authorList>
            <person name="Lu H."/>
        </authorList>
    </citation>
    <scope>NUCLEOTIDE SEQUENCE [LARGE SCALE GENOMIC DNA]</scope>
    <source>
        <strain evidence="4 5">JCM 31587</strain>
    </source>
</reference>
<dbReference type="GO" id="GO:0016740">
    <property type="term" value="F:transferase activity"/>
    <property type="evidence" value="ECO:0007669"/>
    <property type="project" value="UniProtKB-KW"/>
</dbReference>
<dbReference type="CDD" id="cd00570">
    <property type="entry name" value="GST_N_family"/>
    <property type="match status" value="1"/>
</dbReference>
<dbReference type="Gene3D" id="1.20.1050.10">
    <property type="match status" value="1"/>
</dbReference>
<proteinExistence type="inferred from homology"/>
<dbReference type="Pfam" id="PF00043">
    <property type="entry name" value="GST_C"/>
    <property type="match status" value="1"/>
</dbReference>
<dbReference type="SFLD" id="SFLDG01150">
    <property type="entry name" value="Main.1:_Beta-like"/>
    <property type="match status" value="1"/>
</dbReference>
<comment type="similarity">
    <text evidence="1">Belongs to the GST superfamily.</text>
</comment>
<dbReference type="PROSITE" id="PS50405">
    <property type="entry name" value="GST_CTER"/>
    <property type="match status" value="1"/>
</dbReference>
<dbReference type="InterPro" id="IPR010987">
    <property type="entry name" value="Glutathione-S-Trfase_C-like"/>
</dbReference>
<comment type="caution">
    <text evidence="4">The sequence shown here is derived from an EMBL/GenBank/DDBJ whole genome shotgun (WGS) entry which is preliminary data.</text>
</comment>
<feature type="domain" description="GST N-terminal" evidence="2">
    <location>
        <begin position="1"/>
        <end position="79"/>
    </location>
</feature>
<dbReference type="SUPFAM" id="SSF52833">
    <property type="entry name" value="Thioredoxin-like"/>
    <property type="match status" value="1"/>
</dbReference>
<dbReference type="Proteomes" id="UP000472320">
    <property type="component" value="Unassembled WGS sequence"/>
</dbReference>
<dbReference type="EMBL" id="WNKX01000013">
    <property type="protein sequence ID" value="MTW12332.1"/>
    <property type="molecule type" value="Genomic_DNA"/>
</dbReference>
<accession>A0A6L6QIY0</accession>
<dbReference type="InterPro" id="IPR036249">
    <property type="entry name" value="Thioredoxin-like_sf"/>
</dbReference>
<feature type="domain" description="GST C-terminal" evidence="3">
    <location>
        <begin position="84"/>
        <end position="207"/>
    </location>
</feature>